<feature type="coiled-coil region" evidence="1">
    <location>
        <begin position="222"/>
        <end position="281"/>
    </location>
</feature>
<protein>
    <submittedName>
        <fullName evidence="3">Uncharacterized protein</fullName>
    </submittedName>
</protein>
<evidence type="ECO:0000256" key="2">
    <source>
        <dbReference type="SAM" id="MobiDB-lite"/>
    </source>
</evidence>
<name>A0A178Z4S1_9EURO</name>
<dbReference type="Pfam" id="PF14223">
    <property type="entry name" value="Retrotran_gag_2"/>
    <property type="match status" value="1"/>
</dbReference>
<feature type="compositionally biased region" description="Low complexity" evidence="2">
    <location>
        <begin position="540"/>
        <end position="560"/>
    </location>
</feature>
<proteinExistence type="predicted"/>
<evidence type="ECO:0000313" key="4">
    <source>
        <dbReference type="Proteomes" id="UP000078343"/>
    </source>
</evidence>
<reference evidence="3 4" key="1">
    <citation type="submission" date="2016-04" db="EMBL/GenBank/DDBJ databases">
        <title>Draft genome of Fonsecaea erecta CBS 125763.</title>
        <authorList>
            <person name="Weiss V.A."/>
            <person name="Vicente V.A."/>
            <person name="Raittz R.T."/>
            <person name="Moreno L.F."/>
            <person name="De Souza E.M."/>
            <person name="Pedrosa F.O."/>
            <person name="Steffens M.B."/>
            <person name="Faoro H."/>
            <person name="Tadra-Sfeir M.Z."/>
            <person name="Najafzadeh M.J."/>
            <person name="Felipe M.S."/>
            <person name="Teixeira M."/>
            <person name="Sun J."/>
            <person name="Xi L."/>
            <person name="Gomes R."/>
            <person name="De Azevedo C.M."/>
            <person name="Salgado C.G."/>
            <person name="Da Silva M.B."/>
            <person name="Nascimento M.F."/>
            <person name="Queiroz-Telles F."/>
            <person name="Attili D.S."/>
            <person name="Gorbushina A."/>
        </authorList>
    </citation>
    <scope>NUCLEOTIDE SEQUENCE [LARGE SCALE GENOMIC DNA]</scope>
    <source>
        <strain evidence="3 4">CBS 125763</strain>
    </source>
</reference>
<feature type="region of interest" description="Disordered" evidence="2">
    <location>
        <begin position="1"/>
        <end position="22"/>
    </location>
</feature>
<dbReference type="AlphaFoldDB" id="A0A178Z4S1"/>
<dbReference type="EMBL" id="LVYI01000013">
    <property type="protein sequence ID" value="OAP54758.1"/>
    <property type="molecule type" value="Genomic_DNA"/>
</dbReference>
<keyword evidence="1" id="KW-0175">Coiled coil</keyword>
<dbReference type="GeneID" id="30015374"/>
<feature type="compositionally biased region" description="Polar residues" evidence="2">
    <location>
        <begin position="522"/>
        <end position="533"/>
    </location>
</feature>
<dbReference type="PANTHER" id="PTHR47481:SF7">
    <property type="entry name" value="CCHC-TYPE DOMAIN-CONTAINING PROTEIN"/>
    <property type="match status" value="1"/>
</dbReference>
<gene>
    <name evidence="3" type="ORF">AYL99_11206</name>
</gene>
<organism evidence="3 4">
    <name type="scientific">Fonsecaea erecta</name>
    <dbReference type="NCBI Taxonomy" id="1367422"/>
    <lineage>
        <taxon>Eukaryota</taxon>
        <taxon>Fungi</taxon>
        <taxon>Dikarya</taxon>
        <taxon>Ascomycota</taxon>
        <taxon>Pezizomycotina</taxon>
        <taxon>Eurotiomycetes</taxon>
        <taxon>Chaetothyriomycetidae</taxon>
        <taxon>Chaetothyriales</taxon>
        <taxon>Herpotrichiellaceae</taxon>
        <taxon>Fonsecaea</taxon>
    </lineage>
</organism>
<dbReference type="PANTHER" id="PTHR47481">
    <property type="match status" value="1"/>
</dbReference>
<dbReference type="OrthoDB" id="7920740at2759"/>
<feature type="region of interest" description="Disordered" evidence="2">
    <location>
        <begin position="522"/>
        <end position="569"/>
    </location>
</feature>
<sequence length="573" mass="65594">MGQSIDRQTVEECFRSRSEKPVDAVAREAKLRPLSSQHLPPPSSPISSCHTRVLESECEAGKVSESENSAYQALLGDDSVSTCDIDHAREIIDEMNRFWKSEAGPAVCFRDQLGVWSDFRELQEDIRKGDLDWTSYEREVFRILEDAGDVGKLRLRQDRKLQSRLEDWCEFRHFCHERLKYLVSDLVAAEQEFVQAQSELHSTRPGAGEVPPRVGGPSWAYTEEAEGKRKDNEGEIETANQRLEQLAYAEQRQTRRKAALLKDAQERLDESQKVLNLLFRLSGARRRFRTAQRDEKGWSTFGKSNYAVWLPACEMELRAQECYGAVSRPPVVDPHTLNTLERAARIADWLATRETRPKEGFSEDVLMANYGQWRALEDAKFEKWEDLNSKAQSVIYNLCANHVKPLIVHEKTARDILAKLKQAYEQQGLAAIYQQTILVNSYSLKQFNTLEEYVNKLRSNRSSFDALRHQFNDDFWVSVFLNGLGEDYELVVSQILDTPANTVAFDDAVQKVFRHDMRKVTQTTGNGQSNQANAFKAQGQAKAKTGNKQNKNANNNNGQNKNKDSEKWECHFV</sequence>
<dbReference type="RefSeq" id="XP_018688125.1">
    <property type="nucleotide sequence ID" value="XM_018842712.1"/>
</dbReference>
<accession>A0A178Z4S1</accession>
<evidence type="ECO:0000313" key="3">
    <source>
        <dbReference type="EMBL" id="OAP54758.1"/>
    </source>
</evidence>
<keyword evidence="4" id="KW-1185">Reference proteome</keyword>
<comment type="caution">
    <text evidence="3">The sequence shown here is derived from an EMBL/GenBank/DDBJ whole genome shotgun (WGS) entry which is preliminary data.</text>
</comment>
<evidence type="ECO:0000256" key="1">
    <source>
        <dbReference type="SAM" id="Coils"/>
    </source>
</evidence>
<dbReference type="Proteomes" id="UP000078343">
    <property type="component" value="Unassembled WGS sequence"/>
</dbReference>
<feature type="compositionally biased region" description="Basic and acidic residues" evidence="2">
    <location>
        <begin position="8"/>
        <end position="22"/>
    </location>
</feature>